<dbReference type="Proteomes" id="UP000823638">
    <property type="component" value="Unassembled WGS sequence"/>
</dbReference>
<accession>A0A9D9N246</accession>
<feature type="transmembrane region" description="Helical" evidence="1">
    <location>
        <begin position="100"/>
        <end position="118"/>
    </location>
</feature>
<comment type="caution">
    <text evidence="2">The sequence shown here is derived from an EMBL/GenBank/DDBJ whole genome shotgun (WGS) entry which is preliminary data.</text>
</comment>
<name>A0A9D9N246_9SPIR</name>
<dbReference type="AlphaFoldDB" id="A0A9D9N246"/>
<keyword evidence="1" id="KW-1133">Transmembrane helix</keyword>
<sequence length="133" mass="14375">MQETARVVEIKGNRVALVPLDSESCAGCTNARCKEGGYIFYAKNPKSLPVQKGSLVRVAASASVQTVEIITGILFPILVAVLVYVFSSVFWKNLGEQGKIGLSLGALGLMFFLSYQIGLRNGEKRLPVIIDIL</sequence>
<gene>
    <name evidence="2" type="ORF">IAA81_04045</name>
</gene>
<organism evidence="2 3">
    <name type="scientific">Candidatus Gallitreponema excrementavium</name>
    <dbReference type="NCBI Taxonomy" id="2840840"/>
    <lineage>
        <taxon>Bacteria</taxon>
        <taxon>Pseudomonadati</taxon>
        <taxon>Spirochaetota</taxon>
        <taxon>Spirochaetia</taxon>
        <taxon>Spirochaetales</taxon>
        <taxon>Candidatus Gallitreponema</taxon>
    </lineage>
</organism>
<protein>
    <submittedName>
        <fullName evidence="2">SoxR reducing system RseC family protein</fullName>
    </submittedName>
</protein>
<proteinExistence type="predicted"/>
<evidence type="ECO:0000256" key="1">
    <source>
        <dbReference type="SAM" id="Phobius"/>
    </source>
</evidence>
<dbReference type="Pfam" id="PF04246">
    <property type="entry name" value="RseC_MucC"/>
    <property type="match status" value="1"/>
</dbReference>
<feature type="transmembrane region" description="Helical" evidence="1">
    <location>
        <begin position="69"/>
        <end position="91"/>
    </location>
</feature>
<reference evidence="2" key="1">
    <citation type="submission" date="2020-10" db="EMBL/GenBank/DDBJ databases">
        <authorList>
            <person name="Gilroy R."/>
        </authorList>
    </citation>
    <scope>NUCLEOTIDE SEQUENCE</scope>
    <source>
        <strain evidence="2">10532</strain>
    </source>
</reference>
<dbReference type="EMBL" id="JADIMM010000056">
    <property type="protein sequence ID" value="MBO8457383.1"/>
    <property type="molecule type" value="Genomic_DNA"/>
</dbReference>
<evidence type="ECO:0000313" key="3">
    <source>
        <dbReference type="Proteomes" id="UP000823638"/>
    </source>
</evidence>
<keyword evidence="1" id="KW-0812">Transmembrane</keyword>
<evidence type="ECO:0000313" key="2">
    <source>
        <dbReference type="EMBL" id="MBO8457383.1"/>
    </source>
</evidence>
<keyword evidence="1" id="KW-0472">Membrane</keyword>
<reference evidence="2" key="2">
    <citation type="journal article" date="2021" name="PeerJ">
        <title>Extensive microbial diversity within the chicken gut microbiome revealed by metagenomics and culture.</title>
        <authorList>
            <person name="Gilroy R."/>
            <person name="Ravi A."/>
            <person name="Getino M."/>
            <person name="Pursley I."/>
            <person name="Horton D.L."/>
            <person name="Alikhan N.F."/>
            <person name="Baker D."/>
            <person name="Gharbi K."/>
            <person name="Hall N."/>
            <person name="Watson M."/>
            <person name="Adriaenssens E.M."/>
            <person name="Foster-Nyarko E."/>
            <person name="Jarju S."/>
            <person name="Secka A."/>
            <person name="Antonio M."/>
            <person name="Oren A."/>
            <person name="Chaudhuri R.R."/>
            <person name="La Ragione R."/>
            <person name="Hildebrand F."/>
            <person name="Pallen M.J."/>
        </authorList>
    </citation>
    <scope>NUCLEOTIDE SEQUENCE</scope>
    <source>
        <strain evidence="2">10532</strain>
    </source>
</reference>